<evidence type="ECO:0000313" key="2">
    <source>
        <dbReference type="EMBL" id="GIJ31846.1"/>
    </source>
</evidence>
<dbReference type="InterPro" id="IPR003959">
    <property type="entry name" value="ATPase_AAA_core"/>
</dbReference>
<proteinExistence type="predicted"/>
<sequence length="477" mass="52928">MMQSAPTRKQGDPFKGLGVVPVVYSQGWARNRLLGRGTPPMLLSFRFANHRSFRDEHQLNLMPVYGDGAEADELAPQAVQVVGIFGANASGKSNCLGALGFMRQMVVESDRAVEPGVGLSREQFRLDPDIATQPSQYVVDLMLGGVRHTYGFTIDDDRVLDEWLYHYPLGRRRRIFERDGSEFSWGEESGRRPLEQIAEITAPTALFLSTVARFGHSRPEPDPANPQPLHDTYRWFYLMSQRTDPASGLSALMRAGSSDAEKVRQLVVDLLQAADVGIVDIVVRTDADPEEQPAQNALRKWLRTAVASMRLPRIQFAHQGPNGTALLDLHDQSSGTRQLLTLGLHAAAMLRTGATMLIDEIDASLHPILTAKLISLFRSPQANPLGSQLVFTSHDAALLGTIDAEEILRRDEIWFVEKDGQGTSSLYPLTDFKPRKEGENRQRRYLNGNYGAVPDLSSHLFEQALATRGDVDDTSTR</sequence>
<accession>A0A9W5UN01</accession>
<evidence type="ECO:0000313" key="3">
    <source>
        <dbReference type="Proteomes" id="UP000607311"/>
    </source>
</evidence>
<dbReference type="Pfam" id="PF13304">
    <property type="entry name" value="AAA_21"/>
    <property type="match status" value="1"/>
</dbReference>
<dbReference type="Gene3D" id="3.40.50.300">
    <property type="entry name" value="P-loop containing nucleotide triphosphate hydrolases"/>
    <property type="match status" value="1"/>
</dbReference>
<dbReference type="Proteomes" id="UP000607311">
    <property type="component" value="Unassembled WGS sequence"/>
</dbReference>
<protein>
    <recommendedName>
        <fullName evidence="1">ATPase AAA-type core domain-containing protein</fullName>
    </recommendedName>
</protein>
<comment type="caution">
    <text evidence="2">The sequence shown here is derived from an EMBL/GenBank/DDBJ whole genome shotgun (WGS) entry which is preliminary data.</text>
</comment>
<dbReference type="SUPFAM" id="SSF52540">
    <property type="entry name" value="P-loop containing nucleoside triphosphate hydrolases"/>
    <property type="match status" value="1"/>
</dbReference>
<dbReference type="PANTHER" id="PTHR40396">
    <property type="entry name" value="ATPASE-LIKE PROTEIN"/>
    <property type="match status" value="1"/>
</dbReference>
<dbReference type="InterPro" id="IPR027417">
    <property type="entry name" value="P-loop_NTPase"/>
</dbReference>
<keyword evidence="3" id="KW-1185">Reference proteome</keyword>
<dbReference type="GO" id="GO:0016887">
    <property type="term" value="F:ATP hydrolysis activity"/>
    <property type="evidence" value="ECO:0007669"/>
    <property type="project" value="InterPro"/>
</dbReference>
<dbReference type="PANTHER" id="PTHR40396:SF1">
    <property type="entry name" value="ATPASE AAA-TYPE CORE DOMAIN-CONTAINING PROTEIN"/>
    <property type="match status" value="1"/>
</dbReference>
<reference evidence="2" key="1">
    <citation type="submission" date="2021-01" db="EMBL/GenBank/DDBJ databases">
        <title>Whole genome shotgun sequence of Verrucosispora sediminis NBRC 107745.</title>
        <authorList>
            <person name="Komaki H."/>
            <person name="Tamura T."/>
        </authorList>
    </citation>
    <scope>NUCLEOTIDE SEQUENCE</scope>
    <source>
        <strain evidence="2">NBRC 107745</strain>
    </source>
</reference>
<organism evidence="2 3">
    <name type="scientific">Micromonospora sediminimaris</name>
    <dbReference type="NCBI Taxonomy" id="547162"/>
    <lineage>
        <taxon>Bacteria</taxon>
        <taxon>Bacillati</taxon>
        <taxon>Actinomycetota</taxon>
        <taxon>Actinomycetes</taxon>
        <taxon>Micromonosporales</taxon>
        <taxon>Micromonosporaceae</taxon>
        <taxon>Micromonospora</taxon>
    </lineage>
</organism>
<dbReference type="GO" id="GO:0005524">
    <property type="term" value="F:ATP binding"/>
    <property type="evidence" value="ECO:0007669"/>
    <property type="project" value="InterPro"/>
</dbReference>
<dbReference type="AlphaFoldDB" id="A0A9W5UN01"/>
<gene>
    <name evidence="2" type="ORF">Vse01_09940</name>
</gene>
<name>A0A9W5UN01_9ACTN</name>
<feature type="domain" description="ATPase AAA-type core" evidence="1">
    <location>
        <begin position="82"/>
        <end position="399"/>
    </location>
</feature>
<dbReference type="EMBL" id="BOPD01000007">
    <property type="protein sequence ID" value="GIJ31846.1"/>
    <property type="molecule type" value="Genomic_DNA"/>
</dbReference>
<evidence type="ECO:0000259" key="1">
    <source>
        <dbReference type="Pfam" id="PF13304"/>
    </source>
</evidence>